<evidence type="ECO:0000313" key="1">
    <source>
        <dbReference type="EMBL" id="OSS42768.1"/>
    </source>
</evidence>
<dbReference type="EMBL" id="MDSU01000007">
    <property type="protein sequence ID" value="OSS42768.1"/>
    <property type="molecule type" value="Genomic_DNA"/>
</dbReference>
<dbReference type="AlphaFoldDB" id="A0A1X4XZ22"/>
<gene>
    <name evidence="2" type="ORF">DESAMIL20_324</name>
    <name evidence="1" type="ORF">DESAMIL20_397</name>
</gene>
<reference evidence="1 3" key="1">
    <citation type="journal article" date="2017" name="Front. Microbiol.">
        <title>Genome Sequence of Desulfurella amilsii Strain TR1 and Comparative Genomics of Desulfurellaceae Family.</title>
        <authorList>
            <person name="Florentino A.P."/>
            <person name="Stams A.J."/>
            <person name="Sanchez-Andrea I."/>
        </authorList>
    </citation>
    <scope>NUCLEOTIDE SEQUENCE [LARGE SCALE GENOMIC DNA]</scope>
    <source>
        <strain evidence="1 3">TR1</strain>
    </source>
</reference>
<dbReference type="EMBL" id="MDSU01000003">
    <property type="protein sequence ID" value="OSS42843.1"/>
    <property type="molecule type" value="Genomic_DNA"/>
</dbReference>
<sequence length="48" mass="5540">MVIYEDMQLKNDFFSNTVNVKTIPLDDEKAIKSALDAIEEAFKKIYLS</sequence>
<accession>A0A1X4XZ22</accession>
<comment type="caution">
    <text evidence="1">The sequence shown here is derived from an EMBL/GenBank/DDBJ whole genome shotgun (WGS) entry which is preliminary data.</text>
</comment>
<evidence type="ECO:0000313" key="2">
    <source>
        <dbReference type="EMBL" id="OSS42843.1"/>
    </source>
</evidence>
<protein>
    <submittedName>
        <fullName evidence="1">Uncharacterized protein</fullName>
    </submittedName>
</protein>
<name>A0A1X4XZ22_9BACT</name>
<proteinExistence type="predicted"/>
<organism evidence="1 3">
    <name type="scientific">Desulfurella amilsii</name>
    <dbReference type="NCBI Taxonomy" id="1562698"/>
    <lineage>
        <taxon>Bacteria</taxon>
        <taxon>Pseudomonadati</taxon>
        <taxon>Campylobacterota</taxon>
        <taxon>Desulfurellia</taxon>
        <taxon>Desulfurellales</taxon>
        <taxon>Desulfurellaceae</taxon>
        <taxon>Desulfurella</taxon>
    </lineage>
</organism>
<keyword evidence="3" id="KW-1185">Reference proteome</keyword>
<evidence type="ECO:0000313" key="3">
    <source>
        <dbReference type="Proteomes" id="UP000194141"/>
    </source>
</evidence>
<dbReference type="Proteomes" id="UP000194141">
    <property type="component" value="Unassembled WGS sequence"/>
</dbReference>